<protein>
    <recommendedName>
        <fullName evidence="2 5">Ornithine carbamoyltransferase</fullName>
        <ecNumber evidence="2 5">2.1.3.3</ecNumber>
    </recommendedName>
</protein>
<dbReference type="InterPro" id="IPR006130">
    <property type="entry name" value="Asp/Orn_carbamoylTrfase"/>
</dbReference>
<evidence type="ECO:0000313" key="10">
    <source>
        <dbReference type="Proteomes" id="UP000268033"/>
    </source>
</evidence>
<dbReference type="PRINTS" id="PR00100">
    <property type="entry name" value="AOTCASE"/>
</dbReference>
<sequence length="294" mass="32284">MKHLLTDFDWTEGELKALLQKAATVKAKPADYAQALAGKSVAMIFEKPSLRTRVTFELGAQQLGAFVVYLDQNHGALGKREPVGDFAQNLSCWVDCIVARTFSQTTIDELADKGSVSVINALSDRYHPCQALADMLSLYEVFGKLEGVKLAYVGDGNNVTQSLMILSKLLGVEMVIITPKGCEPAADIVEATGFTVTDDLAALEGVDAIYTDTWVSMGDDKDPEEVLRTFLPYQVNSEMMKKSGAKAFMHCLPAYRGKEVTTEVLEGPQSIVLRQAENRLHVQKAVYLKLLKED</sequence>
<evidence type="ECO:0000256" key="2">
    <source>
        <dbReference type="ARBA" id="ARBA00013007"/>
    </source>
</evidence>
<dbReference type="InterPro" id="IPR002292">
    <property type="entry name" value="Orn/put_carbamltrans"/>
</dbReference>
<feature type="domain" description="Aspartate/ornithine carbamoyltransferase carbamoyl-P binding" evidence="8">
    <location>
        <begin position="2"/>
        <end position="140"/>
    </location>
</feature>
<reference evidence="9 10" key="1">
    <citation type="submission" date="2018-11" db="EMBL/GenBank/DDBJ databases">
        <title>Genomic Encyclopedia of Type Strains, Phase IV (KMG-IV): sequencing the most valuable type-strain genomes for metagenomic binning, comparative biology and taxonomic classification.</title>
        <authorList>
            <person name="Goeker M."/>
        </authorList>
    </citation>
    <scope>NUCLEOTIDE SEQUENCE [LARGE SCALE GENOMIC DNA]</scope>
    <source>
        <strain evidence="9 10">DSM 21945</strain>
    </source>
</reference>
<dbReference type="InterPro" id="IPR006131">
    <property type="entry name" value="Asp_carbamoyltransf_Asp/Orn-bd"/>
</dbReference>
<dbReference type="Pfam" id="PF00185">
    <property type="entry name" value="OTCace"/>
    <property type="match status" value="1"/>
</dbReference>
<evidence type="ECO:0000256" key="5">
    <source>
        <dbReference type="NCBIfam" id="TIGR00658"/>
    </source>
</evidence>
<accession>A0A3N1PFI4</accession>
<evidence type="ECO:0000259" key="8">
    <source>
        <dbReference type="Pfam" id="PF02729"/>
    </source>
</evidence>
<evidence type="ECO:0000313" key="9">
    <source>
        <dbReference type="EMBL" id="ROQ23286.1"/>
    </source>
</evidence>
<keyword evidence="3 6" id="KW-0808">Transferase</keyword>
<evidence type="ECO:0000256" key="6">
    <source>
        <dbReference type="RuleBase" id="RU003634"/>
    </source>
</evidence>
<evidence type="ECO:0000256" key="4">
    <source>
        <dbReference type="ARBA" id="ARBA00048772"/>
    </source>
</evidence>
<dbReference type="NCBIfam" id="NF011380">
    <property type="entry name" value="PRK14805.1"/>
    <property type="match status" value="1"/>
</dbReference>
<comment type="caution">
    <text evidence="9">The sequence shown here is derived from an EMBL/GenBank/DDBJ whole genome shotgun (WGS) entry which is preliminary data.</text>
</comment>
<dbReference type="NCBIfam" id="TIGR00658">
    <property type="entry name" value="orni_carb_tr"/>
    <property type="match status" value="1"/>
</dbReference>
<evidence type="ECO:0000256" key="3">
    <source>
        <dbReference type="ARBA" id="ARBA00022679"/>
    </source>
</evidence>
<dbReference type="AlphaFoldDB" id="A0A3N1PFI4"/>
<dbReference type="Gene3D" id="3.40.50.1370">
    <property type="entry name" value="Aspartate/ornithine carbamoyltransferase"/>
    <property type="match status" value="2"/>
</dbReference>
<dbReference type="SUPFAM" id="SSF53671">
    <property type="entry name" value="Aspartate/ornithine carbamoyltransferase"/>
    <property type="match status" value="1"/>
</dbReference>
<dbReference type="EMBL" id="RJUL01000008">
    <property type="protein sequence ID" value="ROQ23286.1"/>
    <property type="molecule type" value="Genomic_DNA"/>
</dbReference>
<feature type="domain" description="Aspartate/ornithine carbamoyltransferase Asp/Orn-binding" evidence="7">
    <location>
        <begin position="146"/>
        <end position="287"/>
    </location>
</feature>
<dbReference type="GO" id="GO:0016597">
    <property type="term" value="F:amino acid binding"/>
    <property type="evidence" value="ECO:0007669"/>
    <property type="project" value="InterPro"/>
</dbReference>
<dbReference type="PRINTS" id="PR00102">
    <property type="entry name" value="OTCASE"/>
</dbReference>
<proteinExistence type="inferred from homology"/>
<dbReference type="PANTHER" id="PTHR45753:SF3">
    <property type="entry name" value="ORNITHINE TRANSCARBAMYLASE, MITOCHONDRIAL"/>
    <property type="match status" value="1"/>
</dbReference>
<dbReference type="GO" id="GO:0019240">
    <property type="term" value="P:citrulline biosynthetic process"/>
    <property type="evidence" value="ECO:0007669"/>
    <property type="project" value="TreeGrafter"/>
</dbReference>
<comment type="catalytic activity">
    <reaction evidence="4">
        <text>carbamoyl phosphate + L-ornithine = L-citrulline + phosphate + H(+)</text>
        <dbReference type="Rhea" id="RHEA:19513"/>
        <dbReference type="ChEBI" id="CHEBI:15378"/>
        <dbReference type="ChEBI" id="CHEBI:43474"/>
        <dbReference type="ChEBI" id="CHEBI:46911"/>
        <dbReference type="ChEBI" id="CHEBI:57743"/>
        <dbReference type="ChEBI" id="CHEBI:58228"/>
        <dbReference type="EC" id="2.1.3.3"/>
    </reaction>
</comment>
<dbReference type="PANTHER" id="PTHR45753">
    <property type="entry name" value="ORNITHINE CARBAMOYLTRANSFERASE, MITOCHONDRIAL"/>
    <property type="match status" value="1"/>
</dbReference>
<dbReference type="InterPro" id="IPR036901">
    <property type="entry name" value="Asp/Orn_carbamoylTrfase_sf"/>
</dbReference>
<dbReference type="RefSeq" id="WP_123422119.1">
    <property type="nucleotide sequence ID" value="NZ_JBLXAC010000020.1"/>
</dbReference>
<dbReference type="GO" id="GO:0004585">
    <property type="term" value="F:ornithine carbamoyltransferase activity"/>
    <property type="evidence" value="ECO:0007669"/>
    <property type="project" value="UniProtKB-UniRule"/>
</dbReference>
<dbReference type="NCBIfam" id="NF001986">
    <property type="entry name" value="PRK00779.1"/>
    <property type="match status" value="1"/>
</dbReference>
<evidence type="ECO:0000256" key="1">
    <source>
        <dbReference type="ARBA" id="ARBA00007805"/>
    </source>
</evidence>
<dbReference type="STRING" id="584787.GCA_001247655_03740"/>
<dbReference type="EC" id="2.1.3.3" evidence="2 5"/>
<dbReference type="Proteomes" id="UP000268033">
    <property type="component" value="Unassembled WGS sequence"/>
</dbReference>
<dbReference type="FunFam" id="3.40.50.1370:FF:000008">
    <property type="entry name" value="Ornithine carbamoyltransferase"/>
    <property type="match status" value="1"/>
</dbReference>
<keyword evidence="10" id="KW-1185">Reference proteome</keyword>
<dbReference type="GO" id="GO:0042450">
    <property type="term" value="P:L-arginine biosynthetic process via ornithine"/>
    <property type="evidence" value="ECO:0007669"/>
    <property type="project" value="UniProtKB-UniRule"/>
</dbReference>
<name>A0A3N1PFI4_9GAMM</name>
<dbReference type="Pfam" id="PF02729">
    <property type="entry name" value="OTCace_N"/>
    <property type="match status" value="1"/>
</dbReference>
<gene>
    <name evidence="9" type="ORF">EDC28_10824</name>
</gene>
<comment type="similarity">
    <text evidence="1">Belongs to the aspartate/ornithine carbamoyltransferase superfamily. OTCase family.</text>
</comment>
<organism evidence="9 10">
    <name type="scientific">Gallaecimonas pentaromativorans</name>
    <dbReference type="NCBI Taxonomy" id="584787"/>
    <lineage>
        <taxon>Bacteria</taxon>
        <taxon>Pseudomonadati</taxon>
        <taxon>Pseudomonadota</taxon>
        <taxon>Gammaproteobacteria</taxon>
        <taxon>Enterobacterales</taxon>
        <taxon>Gallaecimonadaceae</taxon>
        <taxon>Gallaecimonas</taxon>
    </lineage>
</organism>
<evidence type="ECO:0000259" key="7">
    <source>
        <dbReference type="Pfam" id="PF00185"/>
    </source>
</evidence>
<dbReference type="InterPro" id="IPR006132">
    <property type="entry name" value="Asp/Orn_carbamoyltranf_P-bd"/>
</dbReference>